<accession>A0A364NUA6</accession>
<dbReference type="OrthoDB" id="9764652at2"/>
<dbReference type="Gene3D" id="1.20.1600.10">
    <property type="entry name" value="Outer membrane efflux proteins (OEP)"/>
    <property type="match status" value="1"/>
</dbReference>
<dbReference type="SUPFAM" id="SSF56954">
    <property type="entry name" value="Outer membrane efflux proteins (OEP)"/>
    <property type="match status" value="1"/>
</dbReference>
<dbReference type="PANTHER" id="PTHR30203:SF24">
    <property type="entry name" value="BLR4935 PROTEIN"/>
    <property type="match status" value="1"/>
</dbReference>
<evidence type="ECO:0000256" key="1">
    <source>
        <dbReference type="SAM" id="Coils"/>
    </source>
</evidence>
<sequence>MTAATLAACSITPPDLGEIRQELSRHAETLPQEILQRPLTVEDAIALAVAHNLDNRVKVLEEVLAAGKADLSLFALLPELAAKGGWSKRNPKKLTTSRDTSTGATADYSVGEDAISRTGDLTASWNLMDFGIAMIRAEQEEDRVKLLLEKRRRALHLLVQDVQASYWKAVINEYAEKKYNSLERRLVKSVEDAETAERTKVGDPMQMLAHQRAIVDTMRQIAELQRQTSTARADLAGYMGVQSVISFKLAELQDDSFLTVADPTETIENLEIIALGNRPELRGEEAQFRIDVQEVRTELLKSLPGIGPFMGGHYDSNTFIKYNAWADAGLHMAYNLVDMLSTPKRIGQAKNVAEVTRARRLALGMTVVTQVHVSDLQYRHALKEYRLTEHMAGIDRRISGLASKSKQAGSGSAMEEIKAEASGMLSTLRRFILYSDLQGAKARLNSALGIDPALPPDPAATPAPTPDAAPETATDAAPSTS</sequence>
<keyword evidence="4" id="KW-1185">Reference proteome</keyword>
<evidence type="ECO:0000313" key="4">
    <source>
        <dbReference type="Proteomes" id="UP000251075"/>
    </source>
</evidence>
<evidence type="ECO:0008006" key="5">
    <source>
        <dbReference type="Google" id="ProtNLM"/>
    </source>
</evidence>
<feature type="compositionally biased region" description="Pro residues" evidence="2">
    <location>
        <begin position="453"/>
        <end position="467"/>
    </location>
</feature>
<organism evidence="3 4">
    <name type="scientific">Paramagnetospirillum kuznetsovii</name>
    <dbReference type="NCBI Taxonomy" id="2053833"/>
    <lineage>
        <taxon>Bacteria</taxon>
        <taxon>Pseudomonadati</taxon>
        <taxon>Pseudomonadota</taxon>
        <taxon>Alphaproteobacteria</taxon>
        <taxon>Rhodospirillales</taxon>
        <taxon>Magnetospirillaceae</taxon>
        <taxon>Paramagnetospirillum</taxon>
    </lineage>
</organism>
<dbReference type="GO" id="GO:0015562">
    <property type="term" value="F:efflux transmembrane transporter activity"/>
    <property type="evidence" value="ECO:0007669"/>
    <property type="project" value="InterPro"/>
</dbReference>
<evidence type="ECO:0000313" key="3">
    <source>
        <dbReference type="EMBL" id="RAU20642.1"/>
    </source>
</evidence>
<evidence type="ECO:0000256" key="2">
    <source>
        <dbReference type="SAM" id="MobiDB-lite"/>
    </source>
</evidence>
<proteinExistence type="predicted"/>
<feature type="region of interest" description="Disordered" evidence="2">
    <location>
        <begin position="449"/>
        <end position="481"/>
    </location>
</feature>
<gene>
    <name evidence="3" type="ORF">CU669_17400</name>
</gene>
<name>A0A364NUA6_9PROT</name>
<dbReference type="EMBL" id="PGTO01000019">
    <property type="protein sequence ID" value="RAU20642.1"/>
    <property type="molecule type" value="Genomic_DNA"/>
</dbReference>
<dbReference type="Proteomes" id="UP000251075">
    <property type="component" value="Unassembled WGS sequence"/>
</dbReference>
<feature type="coiled-coil region" evidence="1">
    <location>
        <begin position="179"/>
        <end position="227"/>
    </location>
</feature>
<keyword evidence="1" id="KW-0175">Coiled coil</keyword>
<protein>
    <recommendedName>
        <fullName evidence="5">TolC family protein</fullName>
    </recommendedName>
</protein>
<comment type="caution">
    <text evidence="3">The sequence shown here is derived from an EMBL/GenBank/DDBJ whole genome shotgun (WGS) entry which is preliminary data.</text>
</comment>
<dbReference type="PANTHER" id="PTHR30203">
    <property type="entry name" value="OUTER MEMBRANE CATION EFFLUX PROTEIN"/>
    <property type="match status" value="1"/>
</dbReference>
<feature type="compositionally biased region" description="Low complexity" evidence="2">
    <location>
        <begin position="468"/>
        <end position="481"/>
    </location>
</feature>
<reference evidence="3 4" key="1">
    <citation type="submission" date="2017-11" db="EMBL/GenBank/DDBJ databases">
        <title>Draft genome sequence of magnetotactic bacterium Magnetospirillum kuznetsovii LBB-42.</title>
        <authorList>
            <person name="Grouzdev D.S."/>
            <person name="Rysina M.S."/>
            <person name="Baslerov R.V."/>
            <person name="Koziaeva V."/>
        </authorList>
    </citation>
    <scope>NUCLEOTIDE SEQUENCE [LARGE SCALE GENOMIC DNA]</scope>
    <source>
        <strain evidence="3 4">LBB-42</strain>
    </source>
</reference>
<dbReference type="InterPro" id="IPR010131">
    <property type="entry name" value="MdtP/NodT-like"/>
</dbReference>
<dbReference type="AlphaFoldDB" id="A0A364NUA6"/>